<reference evidence="2" key="1">
    <citation type="submission" date="2020-02" db="EMBL/GenBank/DDBJ databases">
        <authorList>
            <person name="Meier V. D."/>
        </authorList>
    </citation>
    <scope>NUCLEOTIDE SEQUENCE</scope>
    <source>
        <strain evidence="2">AVDCRST_MAG68</strain>
    </source>
</reference>
<feature type="compositionally biased region" description="Basic and acidic residues" evidence="1">
    <location>
        <begin position="1"/>
        <end position="11"/>
    </location>
</feature>
<evidence type="ECO:0000313" key="2">
    <source>
        <dbReference type="EMBL" id="CAA9340569.1"/>
    </source>
</evidence>
<feature type="non-terminal residue" evidence="2">
    <location>
        <position position="120"/>
    </location>
</feature>
<organism evidence="2">
    <name type="scientific">uncultured Gemmatimonadota bacterium</name>
    <dbReference type="NCBI Taxonomy" id="203437"/>
    <lineage>
        <taxon>Bacteria</taxon>
        <taxon>Pseudomonadati</taxon>
        <taxon>Gemmatimonadota</taxon>
        <taxon>environmental samples</taxon>
    </lineage>
</organism>
<feature type="compositionally biased region" description="Basic residues" evidence="1">
    <location>
        <begin position="46"/>
        <end position="63"/>
    </location>
</feature>
<name>A0A6J4LX91_9BACT</name>
<accession>A0A6J4LX91</accession>
<feature type="region of interest" description="Disordered" evidence="1">
    <location>
        <begin position="1"/>
        <end position="120"/>
    </location>
</feature>
<feature type="compositionally biased region" description="Basic and acidic residues" evidence="1">
    <location>
        <begin position="24"/>
        <end position="45"/>
    </location>
</feature>
<sequence>DEDSGRGRRSADGPVAAHRPARPGVERAGGRRRHAGGDVRHEPLPRRHPAGHQHARRHRRRRPQAPQAVGEDVADPRRGAERHHRPGDPGHRARHGRRGVPPQARGPGRGHPAAPRASRL</sequence>
<dbReference type="AlphaFoldDB" id="A0A6J4LX91"/>
<feature type="non-terminal residue" evidence="2">
    <location>
        <position position="1"/>
    </location>
</feature>
<evidence type="ECO:0000256" key="1">
    <source>
        <dbReference type="SAM" id="MobiDB-lite"/>
    </source>
</evidence>
<proteinExistence type="predicted"/>
<gene>
    <name evidence="2" type="ORF">AVDCRST_MAG68-3012</name>
</gene>
<dbReference type="EMBL" id="CADCTW010000141">
    <property type="protein sequence ID" value="CAA9340569.1"/>
    <property type="molecule type" value="Genomic_DNA"/>
</dbReference>
<protein>
    <submittedName>
        <fullName evidence="2">Uncharacterized protein</fullName>
    </submittedName>
</protein>